<proteinExistence type="predicted"/>
<dbReference type="Proteomes" id="UP000593966">
    <property type="component" value="Chromosome"/>
</dbReference>
<dbReference type="RefSeq" id="WP_180045947.1">
    <property type="nucleotide sequence ID" value="NZ_CP048659.1"/>
</dbReference>
<feature type="transmembrane region" description="Helical" evidence="1">
    <location>
        <begin position="7"/>
        <end position="30"/>
    </location>
</feature>
<keyword evidence="1" id="KW-1133">Transmembrane helix</keyword>
<sequence>MKMTLRFFGVANLILLIWFAVDFMTVYEIIPHFSGIFNLIFNVIFFVVMYLIWLCATLDLFQKYDKIERIFYRILLALCLWICSTVVGGILVVWLHIKMGWQL</sequence>
<name>A0A7S7AHW8_9GAMM</name>
<dbReference type="AlphaFoldDB" id="A0A7S7AHW8"/>
<reference evidence="2 3" key="1">
    <citation type="submission" date="2020-02" db="EMBL/GenBank/DDBJ databases">
        <title>Tigecycline-resistant Acinetobacter species from pigs and migratory birds.</title>
        <authorList>
            <person name="Chen C."/>
            <person name="Sun J."/>
            <person name="Liao X.-P."/>
            <person name="Liu Y.-H."/>
        </authorList>
    </citation>
    <scope>NUCLEOTIDE SEQUENCE [LARGE SCALE GENOMIC DNA]</scope>
    <source>
        <strain evidence="2 3">YH12207_T</strain>
    </source>
</reference>
<protein>
    <submittedName>
        <fullName evidence="2">Uncharacterized protein</fullName>
    </submittedName>
</protein>
<feature type="transmembrane region" description="Helical" evidence="1">
    <location>
        <begin position="36"/>
        <end position="58"/>
    </location>
</feature>
<evidence type="ECO:0000256" key="1">
    <source>
        <dbReference type="SAM" id="Phobius"/>
    </source>
</evidence>
<keyword evidence="1" id="KW-0812">Transmembrane</keyword>
<gene>
    <name evidence="2" type="ORF">G0028_11030</name>
</gene>
<keyword evidence="3" id="KW-1185">Reference proteome</keyword>
<dbReference type="EMBL" id="CP048659">
    <property type="protein sequence ID" value="QOW46384.1"/>
    <property type="molecule type" value="Genomic_DNA"/>
</dbReference>
<evidence type="ECO:0000313" key="3">
    <source>
        <dbReference type="Proteomes" id="UP000593966"/>
    </source>
</evidence>
<keyword evidence="1" id="KW-0472">Membrane</keyword>
<evidence type="ECO:0000313" key="2">
    <source>
        <dbReference type="EMBL" id="QOW46384.1"/>
    </source>
</evidence>
<organism evidence="2 3">
    <name type="scientific">Acinetobacter piscicola</name>
    <dbReference type="NCBI Taxonomy" id="2006115"/>
    <lineage>
        <taxon>Bacteria</taxon>
        <taxon>Pseudomonadati</taxon>
        <taxon>Pseudomonadota</taxon>
        <taxon>Gammaproteobacteria</taxon>
        <taxon>Moraxellales</taxon>
        <taxon>Moraxellaceae</taxon>
        <taxon>Acinetobacter</taxon>
    </lineage>
</organism>
<feature type="transmembrane region" description="Helical" evidence="1">
    <location>
        <begin position="70"/>
        <end position="97"/>
    </location>
</feature>
<accession>A0A7S7AHW8</accession>